<feature type="region of interest" description="Disordered" evidence="11">
    <location>
        <begin position="63"/>
        <end position="83"/>
    </location>
</feature>
<dbReference type="CDD" id="cd15860">
    <property type="entry name" value="SNARE_USE1"/>
    <property type="match status" value="1"/>
</dbReference>
<dbReference type="EMBL" id="JANIEX010000324">
    <property type="protein sequence ID" value="KAJ3568784.1"/>
    <property type="molecule type" value="Genomic_DNA"/>
</dbReference>
<name>A0AAD5VSS3_9AGAR</name>
<evidence type="ECO:0000313" key="14">
    <source>
        <dbReference type="Proteomes" id="UP001213000"/>
    </source>
</evidence>
<evidence type="ECO:0000256" key="4">
    <source>
        <dbReference type="ARBA" id="ARBA00022692"/>
    </source>
</evidence>
<dbReference type="GO" id="GO:0031201">
    <property type="term" value="C:SNARE complex"/>
    <property type="evidence" value="ECO:0007669"/>
    <property type="project" value="TreeGrafter"/>
</dbReference>
<evidence type="ECO:0000256" key="1">
    <source>
        <dbReference type="ARBA" id="ARBA00004163"/>
    </source>
</evidence>
<feature type="coiled-coil region" evidence="10">
    <location>
        <begin position="200"/>
        <end position="249"/>
    </location>
</feature>
<feature type="region of interest" description="Disordered" evidence="11">
    <location>
        <begin position="100"/>
        <end position="162"/>
    </location>
</feature>
<dbReference type="AlphaFoldDB" id="A0AAD5VSS3"/>
<dbReference type="Pfam" id="PF09753">
    <property type="entry name" value="Use1"/>
    <property type="match status" value="1"/>
</dbReference>
<keyword evidence="8 12" id="KW-1133">Transmembrane helix</keyword>
<gene>
    <name evidence="13" type="ORF">NP233_g5492</name>
</gene>
<feature type="transmembrane region" description="Helical" evidence="12">
    <location>
        <begin position="272"/>
        <end position="292"/>
    </location>
</feature>
<comment type="subcellular location">
    <subcellularLocation>
        <location evidence="1">Endoplasmic reticulum membrane</location>
        <topology evidence="1">Single-pass type IV membrane protein</topology>
    </subcellularLocation>
</comment>
<evidence type="ECO:0000256" key="7">
    <source>
        <dbReference type="ARBA" id="ARBA00022927"/>
    </source>
</evidence>
<keyword evidence="5" id="KW-0256">Endoplasmic reticulum</keyword>
<dbReference type="GO" id="GO:0005789">
    <property type="term" value="C:endoplasmic reticulum membrane"/>
    <property type="evidence" value="ECO:0007669"/>
    <property type="project" value="UniProtKB-SubCell"/>
</dbReference>
<evidence type="ECO:0000313" key="13">
    <source>
        <dbReference type="EMBL" id="KAJ3568784.1"/>
    </source>
</evidence>
<keyword evidence="6" id="KW-0931">ER-Golgi transport</keyword>
<evidence type="ECO:0000256" key="10">
    <source>
        <dbReference type="SAM" id="Coils"/>
    </source>
</evidence>
<keyword evidence="7" id="KW-0653">Protein transport</keyword>
<evidence type="ECO:0000256" key="11">
    <source>
        <dbReference type="SAM" id="MobiDB-lite"/>
    </source>
</evidence>
<dbReference type="GO" id="GO:0005484">
    <property type="term" value="F:SNAP receptor activity"/>
    <property type="evidence" value="ECO:0007669"/>
    <property type="project" value="TreeGrafter"/>
</dbReference>
<sequence>MDYSHEQATHDEVNLLRLVRRLEKSIASEKDWDDVASTQQEKAWLQALGTLQKVKHGRKLLRNLEDHDSQPSPKKARQRSDLKTKLDRVDLFMTEVRKPDSSAALSELEAEAADRVEGAVSSPEHTHQEPLRLRNQIEGGSSEALSSSTLSPPPPSATVLSSVSSLLPATPTATSAFPISSSTAISTSSSASNATKRKHLQTTNALHEELSNQLAEMAAQLKRNAQHFANSLEEEKPLVEMTSEKLEENFGTMLKERIRLRDFRLKSKGSTWMVIGIVIAVLLLFVVMVGVIRFSRR</sequence>
<evidence type="ECO:0000256" key="3">
    <source>
        <dbReference type="ARBA" id="ARBA00022448"/>
    </source>
</evidence>
<dbReference type="InterPro" id="IPR019150">
    <property type="entry name" value="Vesicle_transport_protein_Use1"/>
</dbReference>
<keyword evidence="10" id="KW-0175">Coiled coil</keyword>
<comment type="similarity">
    <text evidence="2">Belongs to the USE1 family.</text>
</comment>
<evidence type="ECO:0000256" key="6">
    <source>
        <dbReference type="ARBA" id="ARBA00022892"/>
    </source>
</evidence>
<dbReference type="Proteomes" id="UP001213000">
    <property type="component" value="Unassembled WGS sequence"/>
</dbReference>
<protein>
    <submittedName>
        <fullName evidence="13">Uncharacterized protein</fullName>
    </submittedName>
</protein>
<dbReference type="GO" id="GO:0015031">
    <property type="term" value="P:protein transport"/>
    <property type="evidence" value="ECO:0007669"/>
    <property type="project" value="UniProtKB-KW"/>
</dbReference>
<keyword evidence="3" id="KW-0813">Transport</keyword>
<evidence type="ECO:0000256" key="8">
    <source>
        <dbReference type="ARBA" id="ARBA00022989"/>
    </source>
</evidence>
<accession>A0AAD5VSS3</accession>
<dbReference type="GO" id="GO:0006890">
    <property type="term" value="P:retrograde vesicle-mediated transport, Golgi to endoplasmic reticulum"/>
    <property type="evidence" value="ECO:0007669"/>
    <property type="project" value="TreeGrafter"/>
</dbReference>
<evidence type="ECO:0000256" key="12">
    <source>
        <dbReference type="SAM" id="Phobius"/>
    </source>
</evidence>
<dbReference type="PANTHER" id="PTHR13050">
    <property type="entry name" value="USE1-LIKE PROTEIN"/>
    <property type="match status" value="1"/>
</dbReference>
<evidence type="ECO:0000256" key="2">
    <source>
        <dbReference type="ARBA" id="ARBA00007891"/>
    </source>
</evidence>
<keyword evidence="4 12" id="KW-0812">Transmembrane</keyword>
<keyword evidence="14" id="KW-1185">Reference proteome</keyword>
<proteinExistence type="inferred from homology"/>
<keyword evidence="9 12" id="KW-0472">Membrane</keyword>
<comment type="caution">
    <text evidence="13">The sequence shown here is derived from an EMBL/GenBank/DDBJ whole genome shotgun (WGS) entry which is preliminary data.</text>
</comment>
<dbReference type="PANTHER" id="PTHR13050:SF7">
    <property type="entry name" value="VESICLE TRANSPORT PROTEIN USE1"/>
    <property type="match status" value="1"/>
</dbReference>
<evidence type="ECO:0000256" key="9">
    <source>
        <dbReference type="ARBA" id="ARBA00023136"/>
    </source>
</evidence>
<reference evidence="13" key="1">
    <citation type="submission" date="2022-07" db="EMBL/GenBank/DDBJ databases">
        <title>Genome Sequence of Leucocoprinus birnbaumii.</title>
        <authorList>
            <person name="Buettner E."/>
        </authorList>
    </citation>
    <scope>NUCLEOTIDE SEQUENCE</scope>
    <source>
        <strain evidence="13">VT141</strain>
    </source>
</reference>
<feature type="compositionally biased region" description="Low complexity" evidence="11">
    <location>
        <begin position="141"/>
        <end position="150"/>
    </location>
</feature>
<evidence type="ECO:0000256" key="5">
    <source>
        <dbReference type="ARBA" id="ARBA00022824"/>
    </source>
</evidence>
<organism evidence="13 14">
    <name type="scientific">Leucocoprinus birnbaumii</name>
    <dbReference type="NCBI Taxonomy" id="56174"/>
    <lineage>
        <taxon>Eukaryota</taxon>
        <taxon>Fungi</taxon>
        <taxon>Dikarya</taxon>
        <taxon>Basidiomycota</taxon>
        <taxon>Agaricomycotina</taxon>
        <taxon>Agaricomycetes</taxon>
        <taxon>Agaricomycetidae</taxon>
        <taxon>Agaricales</taxon>
        <taxon>Agaricineae</taxon>
        <taxon>Agaricaceae</taxon>
        <taxon>Leucocoprinus</taxon>
    </lineage>
</organism>